<evidence type="ECO:0000313" key="11">
    <source>
        <dbReference type="EMBL" id="KAH8689620.1"/>
    </source>
</evidence>
<evidence type="ECO:0000313" key="12">
    <source>
        <dbReference type="Proteomes" id="UP001201262"/>
    </source>
</evidence>
<evidence type="ECO:0000256" key="1">
    <source>
        <dbReference type="ARBA" id="ARBA00010884"/>
    </source>
</evidence>
<evidence type="ECO:0000259" key="10">
    <source>
        <dbReference type="Pfam" id="PF00561"/>
    </source>
</evidence>
<protein>
    <recommendedName>
        <fullName evidence="6">alcohol O-acetyltransferase</fullName>
        <ecNumber evidence="6">2.3.1.84</ecNumber>
    </recommendedName>
    <alternativeName>
        <fullName evidence="7">Alcohol O-acetyltransferase</fullName>
    </alternativeName>
</protein>
<dbReference type="Proteomes" id="UP001201262">
    <property type="component" value="Unassembled WGS sequence"/>
</dbReference>
<sequence length="461" mass="51362">MSALSWLKPNAKISLFHCESNPLLLTKKASGDDGQGKEQISLVDVCRQATPSTCNLNPLLFNGHLQTAWTTLKESVEIPVYYKRKIFEQEDALFAGQFAVDFVVPPYEQPVDEEATDAARKYTLPSGLPSRTALFSKDELESLPSDDSRPMLIALHGLTGGSHEVYLRSVLAPLVLQDRGWEACVINGRGCAQTKISTPVLFNARATWDVRQLVKWLRKSFPNRPLFGIGFSLGANILSNYLGEEGENCELKGAVVCSNPWNLDLSNSVLKQSWIGTEVYSSALGANLVRLFNEHADELSDHPLLKVADVQKVRYIYEFDRVVQCALWGYPTEGAYHRDASSTDSLLAIKIPFLSINAEDDPISVKEAIPYNEFQQTPYGVLLTTSWGGHLGWFEVGGSRWFVKPAADFLDLLATQVDLTVAPVQSKQPEKPVANGNGHKEVDQPNFHPMRRKLFWDTHQQ</sequence>
<proteinExistence type="inferred from homology"/>
<evidence type="ECO:0000256" key="6">
    <source>
        <dbReference type="ARBA" id="ARBA00066969"/>
    </source>
</evidence>
<organism evidence="11 12">
    <name type="scientific">Talaromyces proteolyticus</name>
    <dbReference type="NCBI Taxonomy" id="1131652"/>
    <lineage>
        <taxon>Eukaryota</taxon>
        <taxon>Fungi</taxon>
        <taxon>Dikarya</taxon>
        <taxon>Ascomycota</taxon>
        <taxon>Pezizomycotina</taxon>
        <taxon>Eurotiomycetes</taxon>
        <taxon>Eurotiomycetidae</taxon>
        <taxon>Eurotiales</taxon>
        <taxon>Trichocomaceae</taxon>
        <taxon>Talaromyces</taxon>
        <taxon>Talaromyces sect. Bacilispori</taxon>
    </lineage>
</organism>
<dbReference type="GeneID" id="70249093"/>
<dbReference type="GO" id="GO:0004026">
    <property type="term" value="F:alcohol O-acetyltransferase activity"/>
    <property type="evidence" value="ECO:0007669"/>
    <property type="project" value="UniProtKB-EC"/>
</dbReference>
<dbReference type="EC" id="2.3.1.84" evidence="6"/>
<gene>
    <name evidence="11" type="ORF">BGW36DRAFT_401947</name>
</gene>
<feature type="region of interest" description="Disordered" evidence="9">
    <location>
        <begin position="424"/>
        <end position="445"/>
    </location>
</feature>
<comment type="function">
    <text evidence="5">Displays enzymatic activity both for medium-chain fatty acid (MCFA) ethyl ester synthesis and hydrolysis (esterase activity). MCFA are toxic for yeast and this enzyme could thus be involved in their detoxification by esterification.</text>
</comment>
<dbReference type="InterPro" id="IPR029058">
    <property type="entry name" value="AB_hydrolase_fold"/>
</dbReference>
<dbReference type="InterPro" id="IPR050960">
    <property type="entry name" value="AB_hydrolase_4_sf"/>
</dbReference>
<keyword evidence="12" id="KW-1185">Reference proteome</keyword>
<comment type="similarity">
    <text evidence="1">Belongs to the AB hydrolase superfamily. AB hydrolase 4 family.</text>
</comment>
<comment type="caution">
    <text evidence="11">The sequence shown here is derived from an EMBL/GenBank/DDBJ whole genome shotgun (WGS) entry which is preliminary data.</text>
</comment>
<dbReference type="PANTHER" id="PTHR10794">
    <property type="entry name" value="ABHYDROLASE DOMAIN-CONTAINING PROTEIN"/>
    <property type="match status" value="1"/>
</dbReference>
<evidence type="ECO:0000256" key="3">
    <source>
        <dbReference type="ARBA" id="ARBA00022801"/>
    </source>
</evidence>
<reference evidence="11" key="1">
    <citation type="submission" date="2021-12" db="EMBL/GenBank/DDBJ databases">
        <title>Convergent genome expansion in fungi linked to evolution of root-endophyte symbiosis.</title>
        <authorList>
            <consortium name="DOE Joint Genome Institute"/>
            <person name="Ke Y.-H."/>
            <person name="Bonito G."/>
            <person name="Liao H.-L."/>
            <person name="Looney B."/>
            <person name="Rojas-Flechas A."/>
            <person name="Nash J."/>
            <person name="Hameed K."/>
            <person name="Schadt C."/>
            <person name="Martin F."/>
            <person name="Crous P.W."/>
            <person name="Miettinen O."/>
            <person name="Magnuson J.K."/>
            <person name="Labbe J."/>
            <person name="Jacobson D."/>
            <person name="Doktycz M.J."/>
            <person name="Veneault-Fourrey C."/>
            <person name="Kuo A."/>
            <person name="Mondo S."/>
            <person name="Calhoun S."/>
            <person name="Riley R."/>
            <person name="Ohm R."/>
            <person name="LaButti K."/>
            <person name="Andreopoulos B."/>
            <person name="Pangilinan J."/>
            <person name="Nolan M."/>
            <person name="Tritt A."/>
            <person name="Clum A."/>
            <person name="Lipzen A."/>
            <person name="Daum C."/>
            <person name="Barry K."/>
            <person name="Grigoriev I.V."/>
            <person name="Vilgalys R."/>
        </authorList>
    </citation>
    <scope>NUCLEOTIDE SEQUENCE</scope>
    <source>
        <strain evidence="11">PMI_201</strain>
    </source>
</reference>
<comment type="catalytic activity">
    <reaction evidence="4">
        <text>an aliphatic alcohol + acetyl-CoA = an acetyl ester + CoA</text>
        <dbReference type="Rhea" id="RHEA:17229"/>
        <dbReference type="ChEBI" id="CHEBI:2571"/>
        <dbReference type="ChEBI" id="CHEBI:47622"/>
        <dbReference type="ChEBI" id="CHEBI:57287"/>
        <dbReference type="ChEBI" id="CHEBI:57288"/>
        <dbReference type="EC" id="2.3.1.84"/>
    </reaction>
</comment>
<accession>A0AAD4KFC0</accession>
<evidence type="ECO:0000256" key="5">
    <source>
        <dbReference type="ARBA" id="ARBA00054277"/>
    </source>
</evidence>
<name>A0AAD4KFC0_9EURO</name>
<dbReference type="Pfam" id="PF00561">
    <property type="entry name" value="Abhydrolase_1"/>
    <property type="match status" value="1"/>
</dbReference>
<dbReference type="SUPFAM" id="SSF53474">
    <property type="entry name" value="alpha/beta-Hydrolases"/>
    <property type="match status" value="1"/>
</dbReference>
<keyword evidence="3 11" id="KW-0378">Hydrolase</keyword>
<feature type="active site" description="Charge relay system" evidence="8">
    <location>
        <position position="361"/>
    </location>
</feature>
<keyword evidence="2" id="KW-0808">Transferase</keyword>
<dbReference type="GO" id="GO:0047372">
    <property type="term" value="F:monoacylglycerol lipase activity"/>
    <property type="evidence" value="ECO:0007669"/>
    <property type="project" value="TreeGrafter"/>
</dbReference>
<dbReference type="RefSeq" id="XP_046065974.1">
    <property type="nucleotide sequence ID" value="XM_046218806.1"/>
</dbReference>
<evidence type="ECO:0000256" key="4">
    <source>
        <dbReference type="ARBA" id="ARBA00050620"/>
    </source>
</evidence>
<evidence type="ECO:0000256" key="2">
    <source>
        <dbReference type="ARBA" id="ARBA00022679"/>
    </source>
</evidence>
<feature type="active site" description="Charge relay system" evidence="8">
    <location>
        <position position="232"/>
    </location>
</feature>
<evidence type="ECO:0000256" key="7">
    <source>
        <dbReference type="ARBA" id="ARBA00080774"/>
    </source>
</evidence>
<dbReference type="GO" id="GO:0008126">
    <property type="term" value="F:acetylesterase activity"/>
    <property type="evidence" value="ECO:0007669"/>
    <property type="project" value="TreeGrafter"/>
</dbReference>
<feature type="active site" description="Charge relay system" evidence="8">
    <location>
        <position position="390"/>
    </location>
</feature>
<dbReference type="EMBL" id="JAJTJA010000015">
    <property type="protein sequence ID" value="KAH8689620.1"/>
    <property type="molecule type" value="Genomic_DNA"/>
</dbReference>
<dbReference type="PIRSF" id="PIRSF005211">
    <property type="entry name" value="Ab_hydro_YheT"/>
    <property type="match status" value="1"/>
</dbReference>
<dbReference type="GO" id="GO:0051792">
    <property type="term" value="P:medium-chain fatty acid biosynthetic process"/>
    <property type="evidence" value="ECO:0007669"/>
    <property type="project" value="TreeGrafter"/>
</dbReference>
<dbReference type="InterPro" id="IPR012020">
    <property type="entry name" value="ABHD4"/>
</dbReference>
<dbReference type="PANTHER" id="PTHR10794:SF63">
    <property type="entry name" value="ALPHA_BETA HYDROLASE 1, ISOFORM A"/>
    <property type="match status" value="1"/>
</dbReference>
<dbReference type="Gene3D" id="3.40.50.1820">
    <property type="entry name" value="alpha/beta hydrolase"/>
    <property type="match status" value="1"/>
</dbReference>
<evidence type="ECO:0000256" key="9">
    <source>
        <dbReference type="SAM" id="MobiDB-lite"/>
    </source>
</evidence>
<dbReference type="InterPro" id="IPR000073">
    <property type="entry name" value="AB_hydrolase_1"/>
</dbReference>
<dbReference type="FunFam" id="3.40.50.1820:FF:000137">
    <property type="entry name" value="EEB1p Acyl-coenzymeA:ethanol O-acyltransferase"/>
    <property type="match status" value="1"/>
</dbReference>
<feature type="domain" description="AB hydrolase-1" evidence="10">
    <location>
        <begin position="150"/>
        <end position="371"/>
    </location>
</feature>
<dbReference type="AlphaFoldDB" id="A0AAD4KFC0"/>
<evidence type="ECO:0000256" key="8">
    <source>
        <dbReference type="PIRSR" id="PIRSR005211-1"/>
    </source>
</evidence>
<dbReference type="GO" id="GO:0051793">
    <property type="term" value="P:medium-chain fatty acid catabolic process"/>
    <property type="evidence" value="ECO:0007669"/>
    <property type="project" value="UniProtKB-ARBA"/>
</dbReference>